<accession>A0A8H3ZBI0</accession>
<gene>
    <name evidence="1" type="ORF">EG327_005186</name>
</gene>
<evidence type="ECO:0000313" key="1">
    <source>
        <dbReference type="EMBL" id="KAE9993415.1"/>
    </source>
</evidence>
<evidence type="ECO:0000313" key="2">
    <source>
        <dbReference type="Proteomes" id="UP000490939"/>
    </source>
</evidence>
<dbReference type="EMBL" id="WNWR01000030">
    <property type="protein sequence ID" value="KAE9993415.1"/>
    <property type="molecule type" value="Genomic_DNA"/>
</dbReference>
<proteinExistence type="predicted"/>
<dbReference type="Proteomes" id="UP000490939">
    <property type="component" value="Unassembled WGS sequence"/>
</dbReference>
<reference evidence="1 2" key="1">
    <citation type="submission" date="2019-07" db="EMBL/GenBank/DDBJ databases">
        <title>Venturia inaequalis Genome Resource.</title>
        <authorList>
            <person name="Lichtner F.J."/>
        </authorList>
    </citation>
    <scope>NUCLEOTIDE SEQUENCE [LARGE SCALE GENOMIC DNA]</scope>
    <source>
        <strain evidence="1 2">DMI_063113</strain>
    </source>
</reference>
<organism evidence="1 2">
    <name type="scientific">Venturia inaequalis</name>
    <name type="common">Apple scab fungus</name>
    <dbReference type="NCBI Taxonomy" id="5025"/>
    <lineage>
        <taxon>Eukaryota</taxon>
        <taxon>Fungi</taxon>
        <taxon>Dikarya</taxon>
        <taxon>Ascomycota</taxon>
        <taxon>Pezizomycotina</taxon>
        <taxon>Dothideomycetes</taxon>
        <taxon>Pleosporomycetidae</taxon>
        <taxon>Venturiales</taxon>
        <taxon>Venturiaceae</taxon>
        <taxon>Venturia</taxon>
    </lineage>
</organism>
<protein>
    <submittedName>
        <fullName evidence="1">Uncharacterized protein</fullName>
    </submittedName>
</protein>
<sequence length="200" mass="22757">MLHMQEARGRGKFIAVPASGNLFCNLECHQRDWERQESNAGKSYDEVHKRFTENTRGEAKERDYIFRMLTSKDLTGEGGDYRPTFKTGLIHTLSKEDAHCFLVDTFRFGASGSEPFLIGGTSMTSFGKFLDKVELFGLLPAWWSPDERRKCEEEARSRDDRATLDPFTSHELRKVMELDGLMEGLGIDSDQDDSEADSVD</sequence>
<comment type="caution">
    <text evidence="1">The sequence shown here is derived from an EMBL/GenBank/DDBJ whole genome shotgun (WGS) entry which is preliminary data.</text>
</comment>
<dbReference type="AlphaFoldDB" id="A0A8H3ZBI0"/>
<name>A0A8H3ZBI0_VENIN</name>
<keyword evidence="2" id="KW-1185">Reference proteome</keyword>